<organism evidence="2 4">
    <name type="scientific">Anaerostipes hadrus</name>
    <dbReference type="NCBI Taxonomy" id="649756"/>
    <lineage>
        <taxon>Bacteria</taxon>
        <taxon>Bacillati</taxon>
        <taxon>Bacillota</taxon>
        <taxon>Clostridia</taxon>
        <taxon>Lachnospirales</taxon>
        <taxon>Lachnospiraceae</taxon>
        <taxon>Anaerostipes</taxon>
    </lineage>
</organism>
<keyword evidence="1" id="KW-1133">Transmembrane helix</keyword>
<feature type="transmembrane region" description="Helical" evidence="1">
    <location>
        <begin position="118"/>
        <end position="145"/>
    </location>
</feature>
<dbReference type="PANTHER" id="PTHR40078:SF1">
    <property type="entry name" value="INTEGRAL MEMBRANE PROTEIN"/>
    <property type="match status" value="1"/>
</dbReference>
<keyword evidence="5" id="KW-1185">Reference proteome</keyword>
<dbReference type="AlphaFoldDB" id="A0A1Q2C724"/>
<evidence type="ECO:0000313" key="3">
    <source>
        <dbReference type="EMBL" id="NSJ80522.1"/>
    </source>
</evidence>
<feature type="transmembrane region" description="Helical" evidence="1">
    <location>
        <begin position="92"/>
        <end position="112"/>
    </location>
</feature>
<accession>A0A1Q2C724</accession>
<reference evidence="2 4" key="1">
    <citation type="journal article" date="2016" name="Sci. Rep.">
        <title>Accelerated dysbiosis of gut microbiota during aggravation of DSS-induced colitis by a butyrate-producing bacterium.</title>
        <authorList>
            <person name="Zhang Q."/>
            <person name="Wu Y."/>
            <person name="Wang J."/>
            <person name="Wu G."/>
            <person name="Long W."/>
            <person name="Xue Z."/>
            <person name="Wang L."/>
            <person name="Zhang X."/>
            <person name="Pang X."/>
            <person name="Zhao Y."/>
            <person name="Zhao L."/>
            <person name="Zhang C."/>
        </authorList>
    </citation>
    <scope>NUCLEOTIDE SEQUENCE [LARGE SCALE GENOMIC DNA]</scope>
    <source>
        <strain evidence="2 4">BPB5</strain>
    </source>
</reference>
<dbReference type="InterPro" id="IPR038750">
    <property type="entry name" value="YczE/YyaS-like"/>
</dbReference>
<keyword evidence="1" id="KW-0812">Transmembrane</keyword>
<dbReference type="Proteomes" id="UP001644750">
    <property type="component" value="Unassembled WGS sequence"/>
</dbReference>
<evidence type="ECO:0000313" key="5">
    <source>
        <dbReference type="Proteomes" id="UP001644750"/>
    </source>
</evidence>
<dbReference type="OrthoDB" id="1758183at2"/>
<dbReference type="EMBL" id="JAAITB010000033">
    <property type="protein sequence ID" value="NSJ80522.1"/>
    <property type="molecule type" value="Genomic_DNA"/>
</dbReference>
<evidence type="ECO:0000256" key="1">
    <source>
        <dbReference type="SAM" id="Phobius"/>
    </source>
</evidence>
<feature type="transmembrane region" description="Helical" evidence="1">
    <location>
        <begin position="61"/>
        <end position="80"/>
    </location>
</feature>
<feature type="transmembrane region" description="Helical" evidence="1">
    <location>
        <begin position="192"/>
        <end position="214"/>
    </location>
</feature>
<dbReference type="EMBL" id="CP012098">
    <property type="protein sequence ID" value="AQP39552.1"/>
    <property type="molecule type" value="Genomic_DNA"/>
</dbReference>
<keyword evidence="1" id="KW-0472">Membrane</keyword>
<evidence type="ECO:0000313" key="4">
    <source>
        <dbReference type="Proteomes" id="UP000188159"/>
    </source>
</evidence>
<evidence type="ECO:0000313" key="2">
    <source>
        <dbReference type="EMBL" id="AQP39552.1"/>
    </source>
</evidence>
<evidence type="ECO:0008006" key="6">
    <source>
        <dbReference type="Google" id="ProtNLM"/>
    </source>
</evidence>
<feature type="transmembrane region" description="Helical" evidence="1">
    <location>
        <begin position="20"/>
        <end position="41"/>
    </location>
</feature>
<dbReference type="Proteomes" id="UP000188159">
    <property type="component" value="Chromosome"/>
</dbReference>
<sequence length="226" mass="24682">MKGIVDIMKNKKRFFYHRLLFYILGLLIMSVGSNLFLKAALGVAPSCTMALTLSYLSPIHSYALFNFLINSTFLVCEALILHEFGKMQLTQLGLTFVYSLFIEFTSYGLFFIEPHGLAAKILLSVIACAVLSIGVGFTISSGFAVMPMEGLVKTISDKKNISFGAVRVCLEVLFTVCSAISSFVLLPELPSVGIGTVIAAFLSGNITNIFSSLFHKRINAYLGFQA</sequence>
<name>A0A1Q2C724_ANAHA</name>
<reference evidence="3 5" key="2">
    <citation type="journal article" date="2020" name="Cell Host Microbe">
        <title>Functional and Genomic Variation between Human-Derived Isolates of Lachnospiraceae Reveals Inter- and Intra-Species Diversity.</title>
        <authorList>
            <person name="Sorbara M.T."/>
            <person name="Littmann E.R."/>
            <person name="Fontana E."/>
            <person name="Moody T.U."/>
            <person name="Kohout C.E."/>
            <person name="Gjonbalaj M."/>
            <person name="Eaton V."/>
            <person name="Seok R."/>
            <person name="Leiner I.M."/>
            <person name="Pamer E.G."/>
        </authorList>
    </citation>
    <scope>NUCLEOTIDE SEQUENCE [LARGE SCALE GENOMIC DNA]</scope>
    <source>
        <strain evidence="3 5">MSK.14.57</strain>
    </source>
</reference>
<dbReference type="PANTHER" id="PTHR40078">
    <property type="entry name" value="INTEGRAL MEMBRANE PROTEIN-RELATED"/>
    <property type="match status" value="1"/>
</dbReference>
<dbReference type="Pfam" id="PF19700">
    <property type="entry name" value="DUF6198"/>
    <property type="match status" value="1"/>
</dbReference>
<gene>
    <name evidence="2" type="ORF">DO83_08110</name>
    <name evidence="3" type="ORF">G5A72_13220</name>
</gene>
<feature type="transmembrane region" description="Helical" evidence="1">
    <location>
        <begin position="165"/>
        <end position="186"/>
    </location>
</feature>
<reference evidence="3" key="3">
    <citation type="submission" date="2020-02" db="EMBL/GenBank/DDBJ databases">
        <authorList>
            <person name="Littmann E."/>
            <person name="Sorbara M."/>
        </authorList>
    </citation>
    <scope>NUCLEOTIDE SEQUENCE</scope>
    <source>
        <strain evidence="3">MSK.14.57</strain>
    </source>
</reference>
<protein>
    <recommendedName>
        <fullName evidence="6">YitT family protein</fullName>
    </recommendedName>
</protein>
<proteinExistence type="predicted"/>